<dbReference type="KEGG" id="bms:BR0262"/>
<dbReference type="HOGENOM" id="CLU_2951273_0_0_5"/>
<organism evidence="2 3">
    <name type="scientific">Brucella suis biovar 1 (strain 1330)</name>
    <dbReference type="NCBI Taxonomy" id="204722"/>
    <lineage>
        <taxon>Bacteria</taxon>
        <taxon>Pseudomonadati</taxon>
        <taxon>Pseudomonadota</taxon>
        <taxon>Alphaproteobacteria</taxon>
        <taxon>Hyphomicrobiales</taxon>
        <taxon>Brucellaceae</taxon>
        <taxon>Brucella/Ochrobactrum group</taxon>
        <taxon>Brucella</taxon>
    </lineage>
</organism>
<evidence type="ECO:0008006" key="4">
    <source>
        <dbReference type="Google" id="ProtNLM"/>
    </source>
</evidence>
<evidence type="ECO:0000313" key="2">
    <source>
        <dbReference type="EMBL" id="AEM18418.1"/>
    </source>
</evidence>
<evidence type="ECO:0000313" key="1">
    <source>
        <dbReference type="EMBL" id="AEM17624.1"/>
    </source>
</evidence>
<name>A0A0H3G3S9_BRUSU</name>
<dbReference type="EMBL" id="CP002997">
    <property type="protein sequence ID" value="AEM18418.1"/>
    <property type="molecule type" value="Genomic_DNA"/>
</dbReference>
<dbReference type="AlphaFoldDB" id="A0A0H3G3S9"/>
<evidence type="ECO:0000313" key="3">
    <source>
        <dbReference type="Proteomes" id="UP000007104"/>
    </source>
</evidence>
<accession>A0A0H3G3S9</accession>
<sequence>MVLLNGDPWFVAVDLYSILFKRRTGVASRRFLKPEETKTFRRSESAQYALSNLFEAKAS</sequence>
<keyword evidence="3" id="KW-1185">Reference proteome</keyword>
<proteinExistence type="predicted"/>
<gene>
    <name evidence="1" type="ordered locus">BS1330_I0263</name>
    <name evidence="2" type="ordered locus">BS1330_I1076</name>
</gene>
<dbReference type="KEGG" id="bms:BR1080"/>
<dbReference type="EMBL" id="CP002997">
    <property type="protein sequence ID" value="AEM17624.1"/>
    <property type="molecule type" value="Genomic_DNA"/>
</dbReference>
<protein>
    <recommendedName>
        <fullName evidence="4">Bro-N domain-containing protein</fullName>
    </recommendedName>
</protein>
<dbReference type="KEGG" id="bsi:BS1330_I0263"/>
<dbReference type="KEGG" id="bsi:BS1330_I1076"/>
<reference evidence="2 3" key="1">
    <citation type="journal article" date="2011" name="J. Bacteriol.">
        <title>Revised genome sequence of Brucella suis 1330.</title>
        <authorList>
            <person name="Tae H."/>
            <person name="Shallom S."/>
            <person name="Settlage R."/>
            <person name="Preston D."/>
            <person name="Adams L.G."/>
            <person name="Garner H.R."/>
        </authorList>
    </citation>
    <scope>NUCLEOTIDE SEQUENCE [LARGE SCALE GENOMIC DNA]</scope>
    <source>
        <strain evidence="2 3">1330</strain>
    </source>
</reference>
<dbReference type="Proteomes" id="UP000007104">
    <property type="component" value="Chromosome I"/>
</dbReference>
<dbReference type="PATRIC" id="fig|204722.21.peg.3686"/>